<name>A0ABY9QF93_GEOTD</name>
<feature type="transmembrane region" description="Helical" evidence="1">
    <location>
        <begin position="61"/>
        <end position="78"/>
    </location>
</feature>
<feature type="transmembrane region" description="Helical" evidence="1">
    <location>
        <begin position="6"/>
        <end position="26"/>
    </location>
</feature>
<accession>A0ABY9QF93</accession>
<proteinExistence type="predicted"/>
<reference evidence="2 3" key="1">
    <citation type="submission" date="2023-08" db="EMBL/GenBank/DDBJ databases">
        <title>Complete genome sequence of Geobacillus thermodenitrificans K1041, a genetically tractable strain representative of the genus Geobacillus.</title>
        <authorList>
            <person name="Kani S."/>
            <person name="Suzuki H."/>
        </authorList>
    </citation>
    <scope>NUCLEOTIDE SEQUENCE [LARGE SCALE GENOMIC DNA]</scope>
    <source>
        <strain evidence="2 3">K1041</strain>
    </source>
</reference>
<gene>
    <name evidence="2" type="ORF">HSX42_07455</name>
</gene>
<keyword evidence="1" id="KW-0812">Transmembrane</keyword>
<sequence>MDAGMIAFFVAMGFALIVHGGLWYLIVKKKRYELISGFALRPKEEQELLMENGYVEATGKLLFYSWWLLFIAVLAYIFRLPYVFEIGLAVFLVFLLGGTIYIQRYEVKRKRKKYIWLTSGIAVAVIALIVVLGYYGFRENEVVVQPGKLIVMGEYGEEWSTRDIEEVQLLKELPEVVFKANGFAAYGRLKGEFVLEKPYGRGKLFIVKSSSPYLYVKRRDGAYIMLNRRTPEETKELFQALQQQIDDERSSQ</sequence>
<dbReference type="InterPro" id="IPR017259">
    <property type="entry name" value="UCP037672"/>
</dbReference>
<evidence type="ECO:0000313" key="3">
    <source>
        <dbReference type="Proteomes" id="UP001297580"/>
    </source>
</evidence>
<feature type="transmembrane region" description="Helical" evidence="1">
    <location>
        <begin position="114"/>
        <end position="137"/>
    </location>
</feature>
<feature type="transmembrane region" description="Helical" evidence="1">
    <location>
        <begin position="84"/>
        <end position="102"/>
    </location>
</feature>
<keyword evidence="1" id="KW-0472">Membrane</keyword>
<dbReference type="EMBL" id="CP133461">
    <property type="protein sequence ID" value="WMV77575.1"/>
    <property type="molecule type" value="Genomic_DNA"/>
</dbReference>
<dbReference type="Proteomes" id="UP001297580">
    <property type="component" value="Chromosome"/>
</dbReference>
<keyword evidence="1" id="KW-1133">Transmembrane helix</keyword>
<evidence type="ECO:0000313" key="2">
    <source>
        <dbReference type="EMBL" id="WMV77575.1"/>
    </source>
</evidence>
<keyword evidence="3" id="KW-1185">Reference proteome</keyword>
<dbReference type="RefSeq" id="WP_011887235.1">
    <property type="nucleotide sequence ID" value="NZ_CP017690.1"/>
</dbReference>
<protein>
    <submittedName>
        <fullName evidence="2">DUF3784 domain-containing protein</fullName>
    </submittedName>
</protein>
<evidence type="ECO:0000256" key="1">
    <source>
        <dbReference type="SAM" id="Phobius"/>
    </source>
</evidence>
<organism evidence="2 3">
    <name type="scientific">Geobacillus thermodenitrificans</name>
    <dbReference type="NCBI Taxonomy" id="33940"/>
    <lineage>
        <taxon>Bacteria</taxon>
        <taxon>Bacillati</taxon>
        <taxon>Bacillota</taxon>
        <taxon>Bacilli</taxon>
        <taxon>Bacillales</taxon>
        <taxon>Anoxybacillaceae</taxon>
        <taxon>Geobacillus</taxon>
    </lineage>
</organism>
<dbReference type="Pfam" id="PF12650">
    <property type="entry name" value="DUF3784"/>
    <property type="match status" value="1"/>
</dbReference>